<keyword evidence="3" id="KW-1133">Transmembrane helix</keyword>
<proteinExistence type="inferred from homology"/>
<dbReference type="PANTHER" id="PTHR43009:SF10">
    <property type="entry name" value="HOMOGENTISATE SOLANESYLTRANSFERASE, CHLOROPLASTIC"/>
    <property type="match status" value="1"/>
</dbReference>
<keyword evidence="2" id="KW-0808">Transferase</keyword>
<reference evidence="4 5" key="1">
    <citation type="journal article" date="2013" name="BMC Genomics">
        <title>Reconstruction of the lipid metabolism for the microalga Monoraphidium neglectum from its genome sequence reveals characteristics suitable for biofuel production.</title>
        <authorList>
            <person name="Bogen C."/>
            <person name="Al-Dilaimi A."/>
            <person name="Albersmeier A."/>
            <person name="Wichmann J."/>
            <person name="Grundmann M."/>
            <person name="Rupp O."/>
            <person name="Lauersen K.J."/>
            <person name="Blifernez-Klassen O."/>
            <person name="Kalinowski J."/>
            <person name="Goesmann A."/>
            <person name="Mussgnug J.H."/>
            <person name="Kruse O."/>
        </authorList>
    </citation>
    <scope>NUCLEOTIDE SEQUENCE [LARGE SCALE GENOMIC DNA]</scope>
    <source>
        <strain evidence="4 5">SAG 48.87</strain>
    </source>
</reference>
<dbReference type="EMBL" id="KK102580">
    <property type="protein sequence ID" value="KIY97416.1"/>
    <property type="molecule type" value="Genomic_DNA"/>
</dbReference>
<dbReference type="AlphaFoldDB" id="A0A0D2M8K6"/>
<dbReference type="KEGG" id="mng:MNEG_10543"/>
<dbReference type="OrthoDB" id="1502398at2759"/>
<dbReference type="PANTHER" id="PTHR43009">
    <property type="entry name" value="HOMOGENTISATE SOLANESYLTRANSFERASE, CHLOROPLASTIC"/>
    <property type="match status" value="1"/>
</dbReference>
<dbReference type="Proteomes" id="UP000054498">
    <property type="component" value="Unassembled WGS sequence"/>
</dbReference>
<gene>
    <name evidence="4" type="ORF">MNEG_10543</name>
</gene>
<dbReference type="GO" id="GO:0016740">
    <property type="term" value="F:transferase activity"/>
    <property type="evidence" value="ECO:0007669"/>
    <property type="project" value="UniProtKB-KW"/>
</dbReference>
<keyword evidence="3" id="KW-0472">Membrane</keyword>
<keyword evidence="5" id="KW-1185">Reference proteome</keyword>
<name>A0A0D2M8K6_9CHLO</name>
<evidence type="ECO:0000313" key="5">
    <source>
        <dbReference type="Proteomes" id="UP000054498"/>
    </source>
</evidence>
<dbReference type="STRING" id="145388.A0A0D2M8K6"/>
<evidence type="ECO:0000313" key="4">
    <source>
        <dbReference type="EMBL" id="KIY97416.1"/>
    </source>
</evidence>
<feature type="transmembrane region" description="Helical" evidence="3">
    <location>
        <begin position="20"/>
        <end position="39"/>
    </location>
</feature>
<comment type="similarity">
    <text evidence="1">Belongs to the UbiA prenyltransferase family.</text>
</comment>
<dbReference type="RefSeq" id="XP_013896436.1">
    <property type="nucleotide sequence ID" value="XM_014040982.1"/>
</dbReference>
<accession>A0A0D2M8K6</accession>
<evidence type="ECO:0000256" key="2">
    <source>
        <dbReference type="ARBA" id="ARBA00022679"/>
    </source>
</evidence>
<organism evidence="4 5">
    <name type="scientific">Monoraphidium neglectum</name>
    <dbReference type="NCBI Taxonomy" id="145388"/>
    <lineage>
        <taxon>Eukaryota</taxon>
        <taxon>Viridiplantae</taxon>
        <taxon>Chlorophyta</taxon>
        <taxon>core chlorophytes</taxon>
        <taxon>Chlorophyceae</taxon>
        <taxon>CS clade</taxon>
        <taxon>Sphaeropleales</taxon>
        <taxon>Selenastraceae</taxon>
        <taxon>Monoraphidium</taxon>
    </lineage>
</organism>
<keyword evidence="3" id="KW-0812">Transmembrane</keyword>
<evidence type="ECO:0000256" key="3">
    <source>
        <dbReference type="SAM" id="Phobius"/>
    </source>
</evidence>
<dbReference type="GeneID" id="25727716"/>
<evidence type="ECO:0000256" key="1">
    <source>
        <dbReference type="ARBA" id="ARBA00005985"/>
    </source>
</evidence>
<sequence length="72" mass="8124">MANYAGAIFLGLRRAGDFNAPLMVGAHAVLAAILALRWLKLARAGYTRQAVATFYQWVWNLFYSEYVLLPFI</sequence>
<protein>
    <submittedName>
        <fullName evidence="4">Uncharacterized protein</fullName>
    </submittedName>
</protein>